<dbReference type="PANTHER" id="PTHR43790">
    <property type="entry name" value="CARBOHYDRATE TRANSPORT ATP-BINDING PROTEIN MG119-RELATED"/>
    <property type="match status" value="1"/>
</dbReference>
<gene>
    <name evidence="6" type="primary">fruK_2</name>
    <name evidence="6" type="ORF">PAECIP111891_01965</name>
</gene>
<evidence type="ECO:0000313" key="7">
    <source>
        <dbReference type="Proteomes" id="UP000838821"/>
    </source>
</evidence>
<feature type="domain" description="ABC transporter" evidence="5">
    <location>
        <begin position="7"/>
        <end position="243"/>
    </location>
</feature>
<accession>A0ABN8GB88</accession>
<reference evidence="6" key="1">
    <citation type="submission" date="2022-01" db="EMBL/GenBank/DDBJ databases">
        <authorList>
            <person name="Criscuolo A."/>
        </authorList>
    </citation>
    <scope>NUCLEOTIDE SEQUENCE</scope>
    <source>
        <strain evidence="6">CIP111891</strain>
    </source>
</reference>
<organism evidence="6 7">
    <name type="scientific">Paenibacillus allorhizoplanae</name>
    <dbReference type="NCBI Taxonomy" id="2905648"/>
    <lineage>
        <taxon>Bacteria</taxon>
        <taxon>Bacillati</taxon>
        <taxon>Bacillota</taxon>
        <taxon>Bacilli</taxon>
        <taxon>Bacillales</taxon>
        <taxon>Paenibacillaceae</taxon>
        <taxon>Paenibacillus</taxon>
    </lineage>
</organism>
<keyword evidence="4 6" id="KW-0067">ATP-binding</keyword>
<dbReference type="InterPro" id="IPR017871">
    <property type="entry name" value="ABC_transporter-like_CS"/>
</dbReference>
<keyword evidence="7" id="KW-1185">Reference proteome</keyword>
<dbReference type="PANTHER" id="PTHR43790:SF9">
    <property type="entry name" value="GALACTOFURANOSE TRANSPORTER ATP-BINDING PROTEIN YTFR"/>
    <property type="match status" value="1"/>
</dbReference>
<dbReference type="PROSITE" id="PS00211">
    <property type="entry name" value="ABC_TRANSPORTER_1"/>
    <property type="match status" value="1"/>
</dbReference>
<dbReference type="CDD" id="cd03215">
    <property type="entry name" value="ABC_Carb_Monos_II"/>
    <property type="match status" value="1"/>
</dbReference>
<dbReference type="InterPro" id="IPR003439">
    <property type="entry name" value="ABC_transporter-like_ATP-bd"/>
</dbReference>
<evidence type="ECO:0000256" key="3">
    <source>
        <dbReference type="ARBA" id="ARBA00022741"/>
    </source>
</evidence>
<dbReference type="PROSITE" id="PS50893">
    <property type="entry name" value="ABC_TRANSPORTER_2"/>
    <property type="match status" value="2"/>
</dbReference>
<dbReference type="CDD" id="cd03216">
    <property type="entry name" value="ABC_Carb_Monos_I"/>
    <property type="match status" value="1"/>
</dbReference>
<dbReference type="SMART" id="SM00382">
    <property type="entry name" value="AAA"/>
    <property type="match status" value="2"/>
</dbReference>
<dbReference type="InterPro" id="IPR003593">
    <property type="entry name" value="AAA+_ATPase"/>
</dbReference>
<dbReference type="RefSeq" id="WP_236286664.1">
    <property type="nucleotide sequence ID" value="NZ_CAKMMW010000004.1"/>
</dbReference>
<dbReference type="Pfam" id="PF00005">
    <property type="entry name" value="ABC_tran"/>
    <property type="match status" value="2"/>
</dbReference>
<evidence type="ECO:0000256" key="2">
    <source>
        <dbReference type="ARBA" id="ARBA00022737"/>
    </source>
</evidence>
<sequence>MQEHPLLVMSGVSKFFPGVKALTNVDFQLRRGEIHALMGQNGAGKSTLIKVLTGVYEMDKGTVILNAQNVRIKSPIDAQALGISTVYQEVNLCPNISVAENLFIGRQPRKKGGAIDWGVMNHKSEELLERLSIRIDVTKPLAEFSIALQQMIAIARAVDISSGLLILDEPTSSLDQQEVKELFRIMRKLRDEGMAIVFVTHFMDQVYEVSDRITVLRNGELVGEYPTEELPRMQLISKMIGREWKEEENKSKVVGMKKSEVWVSANQLGRKGSINPFDLTLHKGEILGLAGLLGSGRTEMAKLIFGIDKADEGALSIGSEQMRAMFPMKAIEHGFAFCPEERKVEGIVGELTVRENIVLALQAKRGLFKPLSLRKQQEIANHYTDLLHIKASSMEQRIDQLSGGNQQKAILARWLATNPKLLILDEPTRGIDIGSKAEIRKLILSLAAEGMTILMITSEWEEIIGCCDRVMVLRDRDIIGELTGEEISEQRIMHMIAEGGSRDEAI</sequence>
<dbReference type="Proteomes" id="UP000838821">
    <property type="component" value="Unassembled WGS sequence"/>
</dbReference>
<dbReference type="InterPro" id="IPR027417">
    <property type="entry name" value="P-loop_NTPase"/>
</dbReference>
<dbReference type="GO" id="GO:0005524">
    <property type="term" value="F:ATP binding"/>
    <property type="evidence" value="ECO:0007669"/>
    <property type="project" value="UniProtKB-KW"/>
</dbReference>
<keyword evidence="1" id="KW-0813">Transport</keyword>
<proteinExistence type="predicted"/>
<dbReference type="SUPFAM" id="SSF52540">
    <property type="entry name" value="P-loop containing nucleoside triphosphate hydrolases"/>
    <property type="match status" value="2"/>
</dbReference>
<evidence type="ECO:0000313" key="6">
    <source>
        <dbReference type="EMBL" id="CAH1202124.1"/>
    </source>
</evidence>
<name>A0ABN8GB88_9BACL</name>
<keyword evidence="2" id="KW-0677">Repeat</keyword>
<dbReference type="Gene3D" id="3.40.50.300">
    <property type="entry name" value="P-loop containing nucleotide triphosphate hydrolases"/>
    <property type="match status" value="2"/>
</dbReference>
<evidence type="ECO:0000259" key="5">
    <source>
        <dbReference type="PROSITE" id="PS50893"/>
    </source>
</evidence>
<keyword evidence="3" id="KW-0547">Nucleotide-binding</keyword>
<protein>
    <submittedName>
        <fullName evidence="6">Fructose import ATP-binding protein FruK</fullName>
    </submittedName>
</protein>
<evidence type="ECO:0000256" key="1">
    <source>
        <dbReference type="ARBA" id="ARBA00022448"/>
    </source>
</evidence>
<comment type="caution">
    <text evidence="6">The sequence shown here is derived from an EMBL/GenBank/DDBJ whole genome shotgun (WGS) entry which is preliminary data.</text>
</comment>
<dbReference type="EMBL" id="CAKMMW010000004">
    <property type="protein sequence ID" value="CAH1202124.1"/>
    <property type="molecule type" value="Genomic_DNA"/>
</dbReference>
<dbReference type="InterPro" id="IPR050107">
    <property type="entry name" value="ABC_carbohydrate_import_ATPase"/>
</dbReference>
<feature type="domain" description="ABC transporter" evidence="5">
    <location>
        <begin position="256"/>
        <end position="500"/>
    </location>
</feature>
<evidence type="ECO:0000256" key="4">
    <source>
        <dbReference type="ARBA" id="ARBA00022840"/>
    </source>
</evidence>